<feature type="domain" description="GP-PDE" evidence="2">
    <location>
        <begin position="69"/>
        <end position="319"/>
    </location>
</feature>
<dbReference type="InterPro" id="IPR017946">
    <property type="entry name" value="PLC-like_Pdiesterase_TIM-brl"/>
</dbReference>
<evidence type="ECO:0000313" key="3">
    <source>
        <dbReference type="EMBL" id="RPA74091.1"/>
    </source>
</evidence>
<protein>
    <submittedName>
        <fullName evidence="3">PLC-like phosphodiesterase</fullName>
    </submittedName>
</protein>
<dbReference type="GO" id="GO:0008081">
    <property type="term" value="F:phosphoric diester hydrolase activity"/>
    <property type="evidence" value="ECO:0007669"/>
    <property type="project" value="InterPro"/>
</dbReference>
<organism evidence="3 4">
    <name type="scientific">Ascobolus immersus RN42</name>
    <dbReference type="NCBI Taxonomy" id="1160509"/>
    <lineage>
        <taxon>Eukaryota</taxon>
        <taxon>Fungi</taxon>
        <taxon>Dikarya</taxon>
        <taxon>Ascomycota</taxon>
        <taxon>Pezizomycotina</taxon>
        <taxon>Pezizomycetes</taxon>
        <taxon>Pezizales</taxon>
        <taxon>Ascobolaceae</taxon>
        <taxon>Ascobolus</taxon>
    </lineage>
</organism>
<dbReference type="Gene3D" id="3.20.20.190">
    <property type="entry name" value="Phosphatidylinositol (PI) phosphodiesterase"/>
    <property type="match status" value="1"/>
</dbReference>
<reference evidence="3 4" key="1">
    <citation type="journal article" date="2018" name="Nat. Ecol. Evol.">
        <title>Pezizomycetes genomes reveal the molecular basis of ectomycorrhizal truffle lifestyle.</title>
        <authorList>
            <person name="Murat C."/>
            <person name="Payen T."/>
            <person name="Noel B."/>
            <person name="Kuo A."/>
            <person name="Morin E."/>
            <person name="Chen J."/>
            <person name="Kohler A."/>
            <person name="Krizsan K."/>
            <person name="Balestrini R."/>
            <person name="Da Silva C."/>
            <person name="Montanini B."/>
            <person name="Hainaut M."/>
            <person name="Levati E."/>
            <person name="Barry K.W."/>
            <person name="Belfiori B."/>
            <person name="Cichocki N."/>
            <person name="Clum A."/>
            <person name="Dockter R.B."/>
            <person name="Fauchery L."/>
            <person name="Guy J."/>
            <person name="Iotti M."/>
            <person name="Le Tacon F."/>
            <person name="Lindquist E.A."/>
            <person name="Lipzen A."/>
            <person name="Malagnac F."/>
            <person name="Mello A."/>
            <person name="Molinier V."/>
            <person name="Miyauchi S."/>
            <person name="Poulain J."/>
            <person name="Riccioni C."/>
            <person name="Rubini A."/>
            <person name="Sitrit Y."/>
            <person name="Splivallo R."/>
            <person name="Traeger S."/>
            <person name="Wang M."/>
            <person name="Zifcakova L."/>
            <person name="Wipf D."/>
            <person name="Zambonelli A."/>
            <person name="Paolocci F."/>
            <person name="Nowrousian M."/>
            <person name="Ottonello S."/>
            <person name="Baldrian P."/>
            <person name="Spatafora J.W."/>
            <person name="Henrissat B."/>
            <person name="Nagy L.G."/>
            <person name="Aury J.M."/>
            <person name="Wincker P."/>
            <person name="Grigoriev I.V."/>
            <person name="Bonfante P."/>
            <person name="Martin F.M."/>
        </authorList>
    </citation>
    <scope>NUCLEOTIDE SEQUENCE [LARGE SCALE GENOMIC DNA]</scope>
    <source>
        <strain evidence="3 4">RN42</strain>
    </source>
</reference>
<evidence type="ECO:0000256" key="1">
    <source>
        <dbReference type="SAM" id="MobiDB-lite"/>
    </source>
</evidence>
<proteinExistence type="predicted"/>
<evidence type="ECO:0000259" key="2">
    <source>
        <dbReference type="PROSITE" id="PS51704"/>
    </source>
</evidence>
<name>A0A3N4HPX2_ASCIM</name>
<evidence type="ECO:0000313" key="4">
    <source>
        <dbReference type="Proteomes" id="UP000275078"/>
    </source>
</evidence>
<keyword evidence="4" id="KW-1185">Reference proteome</keyword>
<dbReference type="PANTHER" id="PTHR43805">
    <property type="entry name" value="GLYCEROPHOSPHORYL DIESTER PHOSPHODIESTERASE"/>
    <property type="match status" value="1"/>
</dbReference>
<dbReference type="EMBL" id="ML119801">
    <property type="protein sequence ID" value="RPA74091.1"/>
    <property type="molecule type" value="Genomic_DNA"/>
</dbReference>
<dbReference type="OrthoDB" id="1058301at2759"/>
<sequence length="432" mass="47605">MLKGRSNKPEPIDNGAEATGYQSSPTSPTSLKTPTITAELAPPKPRQGSRSSALTGTTALPSPSPRQVPLTISHRGTRHTHPENSLPAFLSALSFSNTTALETDIHLTSDSHVLLSHDPTLRRCFGVDKKVKDCTLEYVKTLRTLKDPNVDCATLTELLSLLVEKQNVERGVWALLDIKVSAGSPQEVITALQRTISEFGGGVEGGYGLDYWKSRIKLGIWGYSYVPFCRHLLPGFSIIHIGIDVAYARAFLERGVTEFSLLEAVIMGRKGKKFMAEVRVKGGVLCSWTVNSPETMRWCTANHLDGVVTDEVGLFGDMCKEYLENPEVKGYGKLPWGRRFENAAVRALAWMVSRLWRWTRGGEGGEDACWPSGPEIEVVKGSEQRGSRNGAVLLITGELVLFVCMVRVAWVDRFSVFLFCIIFSVNCFPNPT</sequence>
<dbReference type="GO" id="GO:0006629">
    <property type="term" value="P:lipid metabolic process"/>
    <property type="evidence" value="ECO:0007669"/>
    <property type="project" value="InterPro"/>
</dbReference>
<feature type="region of interest" description="Disordered" evidence="1">
    <location>
        <begin position="1"/>
        <end position="82"/>
    </location>
</feature>
<feature type="compositionally biased region" description="Polar residues" evidence="1">
    <location>
        <begin position="48"/>
        <end position="61"/>
    </location>
</feature>
<dbReference type="InterPro" id="IPR030395">
    <property type="entry name" value="GP_PDE_dom"/>
</dbReference>
<dbReference type="SUPFAM" id="SSF51695">
    <property type="entry name" value="PLC-like phosphodiesterases"/>
    <property type="match status" value="1"/>
</dbReference>
<dbReference type="PANTHER" id="PTHR43805:SF1">
    <property type="entry name" value="GP-PDE DOMAIN-CONTAINING PROTEIN"/>
    <property type="match status" value="1"/>
</dbReference>
<dbReference type="Pfam" id="PF03009">
    <property type="entry name" value="GDPD"/>
    <property type="match status" value="1"/>
</dbReference>
<dbReference type="Proteomes" id="UP000275078">
    <property type="component" value="Unassembled WGS sequence"/>
</dbReference>
<dbReference type="STRING" id="1160509.A0A3N4HPX2"/>
<dbReference type="AlphaFoldDB" id="A0A3N4HPX2"/>
<accession>A0A3N4HPX2</accession>
<gene>
    <name evidence="3" type="ORF">BJ508DRAFT_40623</name>
</gene>
<dbReference type="PROSITE" id="PS51704">
    <property type="entry name" value="GP_PDE"/>
    <property type="match status" value="1"/>
</dbReference>
<feature type="compositionally biased region" description="Low complexity" evidence="1">
    <location>
        <begin position="23"/>
        <end position="35"/>
    </location>
</feature>